<dbReference type="SUPFAM" id="SSF49842">
    <property type="entry name" value="TNF-like"/>
    <property type="match status" value="1"/>
</dbReference>
<dbReference type="EMBL" id="JBHUMM010000018">
    <property type="protein sequence ID" value="MFD2671914.1"/>
    <property type="molecule type" value="Genomic_DNA"/>
</dbReference>
<evidence type="ECO:0000313" key="3">
    <source>
        <dbReference type="Proteomes" id="UP001597497"/>
    </source>
</evidence>
<feature type="region of interest" description="Disordered" evidence="1">
    <location>
        <begin position="30"/>
        <end position="96"/>
    </location>
</feature>
<keyword evidence="3" id="KW-1185">Reference proteome</keyword>
<protein>
    <recommendedName>
        <fullName evidence="4">Collagen-like protein</fullName>
    </recommendedName>
</protein>
<evidence type="ECO:0008006" key="4">
    <source>
        <dbReference type="Google" id="ProtNLM"/>
    </source>
</evidence>
<proteinExistence type="predicted"/>
<gene>
    <name evidence="2" type="ORF">ACFSUC_09870</name>
</gene>
<name>A0ABW5RAV0_9BACL</name>
<sequence length="247" mass="25760">MKNLGGGRKIMVVVQCDGIFKRRYKRKWKARHVKCKVGPQGPRGPQGARGPEGSNGSQGPRGPAGRRGARGFTGATGPTGSQGPQGLPGPPLNSTLLVTYSTTDRADIIPNGILPYTTINPSGTAGTDMAIVPATGTFTFNTAGKYLFYWSFNLQNASADPASIIVTLFKNDDQQALSGVPNIDGFATTVVNGSIAVDVELPDTVTLRNQSSTPQQGTVGVTVSPALTSENPPLNAIGAWVNVIRVG</sequence>
<dbReference type="PANTHER" id="PTHR24637">
    <property type="entry name" value="COLLAGEN"/>
    <property type="match status" value="1"/>
</dbReference>
<dbReference type="Proteomes" id="UP001597497">
    <property type="component" value="Unassembled WGS sequence"/>
</dbReference>
<dbReference type="InterPro" id="IPR008983">
    <property type="entry name" value="Tumour_necrosis_fac-like_dom"/>
</dbReference>
<reference evidence="3" key="1">
    <citation type="journal article" date="2019" name="Int. J. Syst. Evol. Microbiol.">
        <title>The Global Catalogue of Microorganisms (GCM) 10K type strain sequencing project: providing services to taxonomists for standard genome sequencing and annotation.</title>
        <authorList>
            <consortium name="The Broad Institute Genomics Platform"/>
            <consortium name="The Broad Institute Genome Sequencing Center for Infectious Disease"/>
            <person name="Wu L."/>
            <person name="Ma J."/>
        </authorList>
    </citation>
    <scope>NUCLEOTIDE SEQUENCE [LARGE SCALE GENOMIC DNA]</scope>
    <source>
        <strain evidence="3">KCTC 33676</strain>
    </source>
</reference>
<dbReference type="Gene3D" id="1.20.5.320">
    <property type="entry name" value="6-Phosphogluconate Dehydrogenase, domain 3"/>
    <property type="match status" value="1"/>
</dbReference>
<feature type="compositionally biased region" description="Low complexity" evidence="1">
    <location>
        <begin position="70"/>
        <end position="85"/>
    </location>
</feature>
<feature type="compositionally biased region" description="Low complexity" evidence="1">
    <location>
        <begin position="38"/>
        <end position="52"/>
    </location>
</feature>
<evidence type="ECO:0000313" key="2">
    <source>
        <dbReference type="EMBL" id="MFD2671914.1"/>
    </source>
</evidence>
<comment type="caution">
    <text evidence="2">The sequence shown here is derived from an EMBL/GenBank/DDBJ whole genome shotgun (WGS) entry which is preliminary data.</text>
</comment>
<evidence type="ECO:0000256" key="1">
    <source>
        <dbReference type="SAM" id="MobiDB-lite"/>
    </source>
</evidence>
<dbReference type="InterPro" id="IPR008160">
    <property type="entry name" value="Collagen"/>
</dbReference>
<dbReference type="Gene3D" id="2.60.120.40">
    <property type="match status" value="1"/>
</dbReference>
<dbReference type="Pfam" id="PF01391">
    <property type="entry name" value="Collagen"/>
    <property type="match status" value="1"/>
</dbReference>
<dbReference type="PANTHER" id="PTHR24637:SF421">
    <property type="entry name" value="CUTICLE COLLAGEN DPY-2"/>
    <property type="match status" value="1"/>
</dbReference>
<organism evidence="2 3">
    <name type="scientific">Marinicrinis sediminis</name>
    <dbReference type="NCBI Taxonomy" id="1652465"/>
    <lineage>
        <taxon>Bacteria</taxon>
        <taxon>Bacillati</taxon>
        <taxon>Bacillota</taxon>
        <taxon>Bacilli</taxon>
        <taxon>Bacillales</taxon>
        <taxon>Paenibacillaceae</taxon>
    </lineage>
</organism>
<dbReference type="RefSeq" id="WP_379929389.1">
    <property type="nucleotide sequence ID" value="NZ_JBHUMM010000018.1"/>
</dbReference>
<accession>A0ABW5RAV0</accession>